<comment type="caution">
    <text evidence="1">The sequence shown here is derived from an EMBL/GenBank/DDBJ whole genome shotgun (WGS) entry which is preliminary data.</text>
</comment>
<protein>
    <submittedName>
        <fullName evidence="1">Uncharacterized protein</fullName>
    </submittedName>
</protein>
<proteinExistence type="predicted"/>
<accession>X7F0Z7</accession>
<evidence type="ECO:0000313" key="1">
    <source>
        <dbReference type="EMBL" id="ETX26547.1"/>
    </source>
</evidence>
<dbReference type="RefSeq" id="WP_043775444.1">
    <property type="nucleotide sequence ID" value="NZ_JAME01000081.1"/>
</dbReference>
<dbReference type="EMBL" id="JAME01000081">
    <property type="protein sequence ID" value="ETX26547.1"/>
    <property type="molecule type" value="Genomic_DNA"/>
</dbReference>
<evidence type="ECO:0000313" key="2">
    <source>
        <dbReference type="Proteomes" id="UP000023430"/>
    </source>
</evidence>
<organism evidence="1 2">
    <name type="scientific">Roseivivax isoporae LMG 25204</name>
    <dbReference type="NCBI Taxonomy" id="1449351"/>
    <lineage>
        <taxon>Bacteria</taxon>
        <taxon>Pseudomonadati</taxon>
        <taxon>Pseudomonadota</taxon>
        <taxon>Alphaproteobacteria</taxon>
        <taxon>Rhodobacterales</taxon>
        <taxon>Roseobacteraceae</taxon>
        <taxon>Roseivivax</taxon>
    </lineage>
</organism>
<reference evidence="1 2" key="1">
    <citation type="submission" date="2014-01" db="EMBL/GenBank/DDBJ databases">
        <title>Roseivivax isoporae LMG 25204 Genome Sequencing.</title>
        <authorList>
            <person name="Lai Q."/>
            <person name="Li G."/>
            <person name="Shao Z."/>
        </authorList>
    </citation>
    <scope>NUCLEOTIDE SEQUENCE [LARGE SCALE GENOMIC DNA]</scope>
    <source>
        <strain evidence="1 2">LMG 25204</strain>
    </source>
</reference>
<dbReference type="AlphaFoldDB" id="X7F0Z7"/>
<dbReference type="STRING" id="1449351.RISW2_22850"/>
<gene>
    <name evidence="1" type="ORF">RISW2_22850</name>
</gene>
<keyword evidence="2" id="KW-1185">Reference proteome</keyword>
<name>X7F0Z7_9RHOB</name>
<sequence length="100" mass="11613">MIAELREKNWRLERKVIDLEDSLAEAKFEIGMLRQDLIKQRQEVATIENWLKALSRADMFTMEAMSAAARGDTEMAKRYTEALYNNFRALNPEENGDEDG</sequence>
<dbReference type="Proteomes" id="UP000023430">
    <property type="component" value="Unassembled WGS sequence"/>
</dbReference>